<feature type="region of interest" description="Disordered" evidence="2">
    <location>
        <begin position="148"/>
        <end position="206"/>
    </location>
</feature>
<feature type="compositionally biased region" description="Polar residues" evidence="2">
    <location>
        <begin position="803"/>
        <end position="814"/>
    </location>
</feature>
<gene>
    <name evidence="3" type="ORF">KGF56_000524</name>
</gene>
<feature type="compositionally biased region" description="Polar residues" evidence="2">
    <location>
        <begin position="692"/>
        <end position="717"/>
    </location>
</feature>
<feature type="region of interest" description="Disordered" evidence="2">
    <location>
        <begin position="998"/>
        <end position="1077"/>
    </location>
</feature>
<feature type="compositionally biased region" description="Polar residues" evidence="2">
    <location>
        <begin position="471"/>
        <end position="484"/>
    </location>
</feature>
<dbReference type="GeneID" id="73378141"/>
<dbReference type="EMBL" id="JAHUZD010000022">
    <property type="protein sequence ID" value="KAI3406678.2"/>
    <property type="molecule type" value="Genomic_DNA"/>
</dbReference>
<name>A0AAI9T0R6_9ASCO</name>
<feature type="compositionally biased region" description="Polar residues" evidence="2">
    <location>
        <begin position="189"/>
        <end position="206"/>
    </location>
</feature>
<feature type="compositionally biased region" description="Low complexity" evidence="2">
    <location>
        <begin position="724"/>
        <end position="742"/>
    </location>
</feature>
<feature type="compositionally biased region" description="Polar residues" evidence="2">
    <location>
        <begin position="577"/>
        <end position="589"/>
    </location>
</feature>
<feature type="compositionally biased region" description="Gly residues" evidence="2">
    <location>
        <begin position="502"/>
        <end position="511"/>
    </location>
</feature>
<comment type="caution">
    <text evidence="3">The sequence shown here is derived from an EMBL/GenBank/DDBJ whole genome shotgun (WGS) entry which is preliminary data.</text>
</comment>
<feature type="compositionally biased region" description="Polar residues" evidence="2">
    <location>
        <begin position="1009"/>
        <end position="1036"/>
    </location>
</feature>
<feature type="coiled-coil region" evidence="1">
    <location>
        <begin position="399"/>
        <end position="456"/>
    </location>
</feature>
<feature type="compositionally biased region" description="Basic and acidic residues" evidence="2">
    <location>
        <begin position="458"/>
        <end position="470"/>
    </location>
</feature>
<sequence>MSSLKIPDLRFEQAFWRQLYSYAGIKEKSERLQFSGDKSRYKSLQAKLGDREEEIMLLNEAIDREEQDYLESQQPLPPITPGIVIYAIIKDQLLLPFIQGFFLTGILISIRPFLHIFVQNGQRADNLNQPNSGALAAALTIGNTMKQKAANPHIPRSQSFSQHPQFVSQNRTSSITESRSGSLLKRQSKSNMFQKPQSSYVQQSRRFSDGSLVSNVSEHYTPMTSTESTTQYGIPIVYNDVNDGFNDSYLDEITEESTQVYLNNKAKMKDLRLPVLSKQQQHQQHHQQHQHQHPQYYRNGETMPKQESVKMVKKYIPSPTGIKVIEVPESSIKKEMVRSNSMRMNSYTPRSNSSLKRSTSRSASLTKLRTQKANASGAEQSAMPSMKENVALEETLGRNDETIAQKNKLKLLEEKIEKEKQLAKEVEIKRLEYEKLHKSRLEKEKALREYEHLQEKEPFLTERSGDEKMSSKQNISVETSNNHTEIPDEGKENPTNVVVVVGGKGGGGGGEPKLAQSEDTNNEQELSEDKSNPAELVTGNKEESKSVELITSGKEEEKEEEPETIIPILHEQKLESNSKPQSTTDQNGDSIEETSTDAIVDTNKESSTIDQNDYKHEDFVDVMLTEMRIKDEDKDLSGGIAALGEEEASNDLSTERYEDDDNAHNVAATVNSKEEHPLILKDDGTIEILEGSDSSYPSTAGNGSKNLSLRSPKNSGAESLDLLSPPTMESTSSSKSSVYSGESIKRPMKSAMKTPSSTSFSQPQQAIPQYATNSNAAHQAYLSLTTAENTRLNSKSSSLKLTNGPQSTSTTNRPLPNHHQRGGDFANLGGVNGGAYPQVSNSTPFQRTSQKRLSQQSLRNNFYPQQKPHTRQNQIKPEIGMSGRTMRHSTYVQPVEPHSSVQTGYVSSPKVKAQDLYAKAKARPYSNFGNMKRHSSFSREMSGDDQQKNLQTSGPNKDSNLQVKAGMQAKTLRAPPQSNPTQHNNGSLQPQQLQPQLEVYSSSLSSSSQYPQMNNKHAGTTAYNNATTSRSTSGTGFKSRFNDSDDDLPNHSGRNGKTFASRFVDSDDDLPNVSSPSSSFPVANVHSSLAPSQPVGAFTLRSAEPEVPPQHKKKFGKLRKLFGQRY</sequence>
<keyword evidence="1" id="KW-0175">Coiled coil</keyword>
<evidence type="ECO:0000256" key="2">
    <source>
        <dbReference type="SAM" id="MobiDB-lite"/>
    </source>
</evidence>
<feature type="compositionally biased region" description="Low complexity" evidence="2">
    <location>
        <begin position="754"/>
        <end position="765"/>
    </location>
</feature>
<feature type="region of interest" description="Disordered" evidence="2">
    <location>
        <begin position="792"/>
        <end position="826"/>
    </location>
</feature>
<evidence type="ECO:0000256" key="1">
    <source>
        <dbReference type="SAM" id="Coils"/>
    </source>
</evidence>
<keyword evidence="4" id="KW-1185">Reference proteome</keyword>
<feature type="compositionally biased region" description="Polar residues" evidence="2">
    <location>
        <begin position="156"/>
        <end position="181"/>
    </location>
</feature>
<dbReference type="Proteomes" id="UP001202479">
    <property type="component" value="Unassembled WGS sequence"/>
</dbReference>
<feature type="region of interest" description="Disordered" evidence="2">
    <location>
        <begin position="689"/>
        <end position="765"/>
    </location>
</feature>
<feature type="region of interest" description="Disordered" evidence="2">
    <location>
        <begin position="458"/>
        <end position="611"/>
    </location>
</feature>
<feature type="compositionally biased region" description="Low complexity" evidence="2">
    <location>
        <begin position="998"/>
        <end position="1008"/>
    </location>
</feature>
<feature type="compositionally biased region" description="Polar residues" evidence="2">
    <location>
        <begin position="371"/>
        <end position="383"/>
    </location>
</feature>
<feature type="compositionally biased region" description="Polar residues" evidence="2">
    <location>
        <begin position="339"/>
        <end position="349"/>
    </location>
</feature>
<feature type="region of interest" description="Disordered" evidence="2">
    <location>
        <begin position="926"/>
        <end position="961"/>
    </location>
</feature>
<feature type="coiled-coil region" evidence="1">
    <location>
        <begin position="41"/>
        <end position="68"/>
    </location>
</feature>
<dbReference type="AlphaFoldDB" id="A0AAI9T0R6"/>
<evidence type="ECO:0000313" key="4">
    <source>
        <dbReference type="Proteomes" id="UP001202479"/>
    </source>
</evidence>
<accession>A0AAI9T0R6</accession>
<proteinExistence type="predicted"/>
<dbReference type="RefSeq" id="XP_049182423.1">
    <property type="nucleotide sequence ID" value="XM_049326445.1"/>
</dbReference>
<feature type="compositionally biased region" description="Low complexity" evidence="2">
    <location>
        <begin position="350"/>
        <end position="368"/>
    </location>
</feature>
<protein>
    <submittedName>
        <fullName evidence="3">Uncharacterized protein</fullName>
    </submittedName>
</protein>
<feature type="compositionally biased region" description="Polar residues" evidence="2">
    <location>
        <begin position="948"/>
        <end position="961"/>
    </location>
</feature>
<organism evidence="3 4">
    <name type="scientific">Candida oxycetoniae</name>
    <dbReference type="NCBI Taxonomy" id="497107"/>
    <lineage>
        <taxon>Eukaryota</taxon>
        <taxon>Fungi</taxon>
        <taxon>Dikarya</taxon>
        <taxon>Ascomycota</taxon>
        <taxon>Saccharomycotina</taxon>
        <taxon>Pichiomycetes</taxon>
        <taxon>Debaryomycetaceae</taxon>
        <taxon>Candida/Lodderomyces clade</taxon>
        <taxon>Candida</taxon>
    </lineage>
</organism>
<evidence type="ECO:0000313" key="3">
    <source>
        <dbReference type="EMBL" id="KAI3406678.2"/>
    </source>
</evidence>
<reference evidence="3" key="1">
    <citation type="journal article" date="2022" name="DNA Res.">
        <title>Genome analysis of five recently described species of the CUG-Ser clade uncovers Candida theae as a new hybrid lineage with pathogenic potential in the Candida parapsilosis species complex.</title>
        <authorList>
            <person name="Mixao V."/>
            <person name="Del Olmo V."/>
            <person name="Hegedusova E."/>
            <person name="Saus E."/>
            <person name="Pryszcz L."/>
            <person name="Cillingova A."/>
            <person name="Nosek J."/>
            <person name="Gabaldon T."/>
        </authorList>
    </citation>
    <scope>NUCLEOTIDE SEQUENCE</scope>
    <source>
        <strain evidence="3">CBS 10844</strain>
    </source>
</reference>
<feature type="region of interest" description="Disordered" evidence="2">
    <location>
        <begin position="339"/>
        <end position="384"/>
    </location>
</feature>